<name>A0A251SSV0_HELAN</name>
<reference evidence="1" key="3">
    <citation type="submission" date="2020-06" db="EMBL/GenBank/DDBJ databases">
        <title>Helianthus annuus Genome sequencing and assembly Release 2.</title>
        <authorList>
            <person name="Gouzy J."/>
            <person name="Langlade N."/>
            <person name="Munos S."/>
        </authorList>
    </citation>
    <scope>NUCLEOTIDE SEQUENCE</scope>
    <source>
        <tissue evidence="1">Leaves</tissue>
    </source>
</reference>
<sequence>MWQVLMVSLGGNSQMASTITILTKKWRDPNAFGSGFFPNTTFTCIRILYIFLLTLSSFTQFQIFTDPKSELFICFSFLCNLIPYPPTASSQSSQTLFLFDRSMEDNDGGV</sequence>
<dbReference type="Proteomes" id="UP000215914">
    <property type="component" value="Chromosome 13"/>
</dbReference>
<organism evidence="2 3">
    <name type="scientific">Helianthus annuus</name>
    <name type="common">Common sunflower</name>
    <dbReference type="NCBI Taxonomy" id="4232"/>
    <lineage>
        <taxon>Eukaryota</taxon>
        <taxon>Viridiplantae</taxon>
        <taxon>Streptophyta</taxon>
        <taxon>Embryophyta</taxon>
        <taxon>Tracheophyta</taxon>
        <taxon>Spermatophyta</taxon>
        <taxon>Magnoliopsida</taxon>
        <taxon>eudicotyledons</taxon>
        <taxon>Gunneridae</taxon>
        <taxon>Pentapetalae</taxon>
        <taxon>asterids</taxon>
        <taxon>campanulids</taxon>
        <taxon>Asterales</taxon>
        <taxon>Asteraceae</taxon>
        <taxon>Asteroideae</taxon>
        <taxon>Heliantheae alliance</taxon>
        <taxon>Heliantheae</taxon>
        <taxon>Helianthus</taxon>
    </lineage>
</organism>
<dbReference type="EMBL" id="CM007902">
    <property type="protein sequence ID" value="OTG01910.1"/>
    <property type="molecule type" value="Genomic_DNA"/>
</dbReference>
<dbReference type="AlphaFoldDB" id="A0A251SSV0"/>
<evidence type="ECO:0000313" key="1">
    <source>
        <dbReference type="EMBL" id="KAF5815307.1"/>
    </source>
</evidence>
<evidence type="ECO:0000313" key="2">
    <source>
        <dbReference type="EMBL" id="OTG01910.1"/>
    </source>
</evidence>
<gene>
    <name evidence="2" type="ORF">HannXRQ_Chr13g0407181</name>
    <name evidence="1" type="ORF">HanXRQr2_Chr03g0121621</name>
</gene>
<evidence type="ECO:0000313" key="3">
    <source>
        <dbReference type="Proteomes" id="UP000215914"/>
    </source>
</evidence>
<protein>
    <submittedName>
        <fullName evidence="2">Uncharacterized protein</fullName>
    </submittedName>
</protein>
<dbReference type="InParanoid" id="A0A251SSV0"/>
<reference evidence="2" key="2">
    <citation type="submission" date="2017-02" db="EMBL/GenBank/DDBJ databases">
        <title>Sunflower complete genome.</title>
        <authorList>
            <person name="Langlade N."/>
            <person name="Munos S."/>
        </authorList>
    </citation>
    <scope>NUCLEOTIDE SEQUENCE [LARGE SCALE GENOMIC DNA]</scope>
    <source>
        <tissue evidence="2">Leaves</tissue>
    </source>
</reference>
<proteinExistence type="predicted"/>
<dbReference type="EMBL" id="MNCJ02000318">
    <property type="protein sequence ID" value="KAF5815307.1"/>
    <property type="molecule type" value="Genomic_DNA"/>
</dbReference>
<reference evidence="1 3" key="1">
    <citation type="journal article" date="2017" name="Nature">
        <title>The sunflower genome provides insights into oil metabolism, flowering and Asterid evolution.</title>
        <authorList>
            <person name="Badouin H."/>
            <person name="Gouzy J."/>
            <person name="Grassa C.J."/>
            <person name="Murat F."/>
            <person name="Staton S.E."/>
            <person name="Cottret L."/>
            <person name="Lelandais-Briere C."/>
            <person name="Owens G.L."/>
            <person name="Carrere S."/>
            <person name="Mayjonade B."/>
            <person name="Legrand L."/>
            <person name="Gill N."/>
            <person name="Kane N.C."/>
            <person name="Bowers J.E."/>
            <person name="Hubner S."/>
            <person name="Bellec A."/>
            <person name="Berard A."/>
            <person name="Berges H."/>
            <person name="Blanchet N."/>
            <person name="Boniface M.C."/>
            <person name="Brunel D."/>
            <person name="Catrice O."/>
            <person name="Chaidir N."/>
            <person name="Claudel C."/>
            <person name="Donnadieu C."/>
            <person name="Faraut T."/>
            <person name="Fievet G."/>
            <person name="Helmstetter N."/>
            <person name="King M."/>
            <person name="Knapp S.J."/>
            <person name="Lai Z."/>
            <person name="Le Paslier M.C."/>
            <person name="Lippi Y."/>
            <person name="Lorenzon L."/>
            <person name="Mandel J.R."/>
            <person name="Marage G."/>
            <person name="Marchand G."/>
            <person name="Marquand E."/>
            <person name="Bret-Mestries E."/>
            <person name="Morien E."/>
            <person name="Nambeesan S."/>
            <person name="Nguyen T."/>
            <person name="Pegot-Espagnet P."/>
            <person name="Pouilly N."/>
            <person name="Raftis F."/>
            <person name="Sallet E."/>
            <person name="Schiex T."/>
            <person name="Thomas J."/>
            <person name="Vandecasteele C."/>
            <person name="Vares D."/>
            <person name="Vear F."/>
            <person name="Vautrin S."/>
            <person name="Crespi M."/>
            <person name="Mangin B."/>
            <person name="Burke J.M."/>
            <person name="Salse J."/>
            <person name="Munos S."/>
            <person name="Vincourt P."/>
            <person name="Rieseberg L.H."/>
            <person name="Langlade N.B."/>
        </authorList>
    </citation>
    <scope>NUCLEOTIDE SEQUENCE [LARGE SCALE GENOMIC DNA]</scope>
    <source>
        <strain evidence="3">cv. SF193</strain>
        <tissue evidence="1">Leaves</tissue>
    </source>
</reference>
<keyword evidence="3" id="KW-1185">Reference proteome</keyword>
<accession>A0A251SSV0</accession>
<dbReference type="Gramene" id="mRNA:HanXRQr2_Chr03g0121621">
    <property type="protein sequence ID" value="CDS:HanXRQr2_Chr03g0121621.1"/>
    <property type="gene ID" value="HanXRQr2_Chr03g0121621"/>
</dbReference>